<dbReference type="GO" id="GO:0006096">
    <property type="term" value="P:glycolytic process"/>
    <property type="evidence" value="ECO:0007669"/>
    <property type="project" value="UniProtKB-UniRule"/>
</dbReference>
<dbReference type="PRINTS" id="PR00662">
    <property type="entry name" value="G6PISOMERASE"/>
</dbReference>
<evidence type="ECO:0000256" key="8">
    <source>
        <dbReference type="RuleBase" id="RU000612"/>
    </source>
</evidence>
<dbReference type="InterPro" id="IPR035476">
    <property type="entry name" value="SIS_PGI_1"/>
</dbReference>
<evidence type="ECO:0000256" key="3">
    <source>
        <dbReference type="ARBA" id="ARBA00022432"/>
    </source>
</evidence>
<comment type="pathway">
    <text evidence="1 7 8">Carbohydrate degradation; glycolysis; D-glyceraldehyde 3-phosphate and glycerone phosphate from D-glucose: step 2/4.</text>
</comment>
<sequence length="502" mass="54814">MTIRADIHDRLNRQAQAVPALEKLFAQDDLRAERFTFVHEGLYADISKQHIDSEIFSSLLRLAHASGLEEKRADLFAGRIVNPTENRPALHPALRGTGGPAELAAQLQAMRTRMRAFAEGIRDEGRIKTVIHIGIGGSDLGPKLVNEVFAVSGDPGPAIRFVSNVDGLALNQALAGQNPEETLIIIVSKSFTTEETLMNGQSARNWLGLHTGNLVAVTANRAAARDFGVAPEAIFDFWDGVGGRFSLWSAVSLSVQLAFGPDLFEALLKGAHAMDMHFLKTEFENNLPVVLALLDVWNRTFLNRPARAVIPYAHALRTLPAFLQQLEMESGGKSVQMDGRPAARTAPIVFGYEGTNAQHAFFQQLHQGPDIVPVDFLAVLRDATQRPAHHKALLANCLAQSEALMIGRAHKDPHRNFPGNRPSTTLVLDRLDAFALGQLLALFEHKVFVASVLWNVNAFDQFGVELGKTMARQIARELDGAPGRHDASTTALIALAQDRAKS</sequence>
<dbReference type="PROSITE" id="PS51463">
    <property type="entry name" value="P_GLUCOSE_ISOMERASE_3"/>
    <property type="match status" value="1"/>
</dbReference>
<comment type="catalytic activity">
    <reaction evidence="6 7 8">
        <text>alpha-D-glucose 6-phosphate = beta-D-fructose 6-phosphate</text>
        <dbReference type="Rhea" id="RHEA:11816"/>
        <dbReference type="ChEBI" id="CHEBI:57634"/>
        <dbReference type="ChEBI" id="CHEBI:58225"/>
        <dbReference type="EC" id="5.3.1.9"/>
    </reaction>
</comment>
<protein>
    <recommendedName>
        <fullName evidence="7">Glucose-6-phosphate isomerase</fullName>
        <shortName evidence="7">GPI</shortName>
        <ecNumber evidence="7">5.3.1.9</ecNumber>
    </recommendedName>
    <alternativeName>
        <fullName evidence="7">Phosphoglucose isomerase</fullName>
        <shortName evidence="7">PGI</shortName>
    </alternativeName>
    <alternativeName>
        <fullName evidence="7">Phosphohexose isomerase</fullName>
        <shortName evidence="7">PHI</shortName>
    </alternativeName>
</protein>
<dbReference type="UniPathway" id="UPA00138"/>
<evidence type="ECO:0000256" key="4">
    <source>
        <dbReference type="ARBA" id="ARBA00023152"/>
    </source>
</evidence>
<dbReference type="EC" id="5.3.1.9" evidence="7"/>
<gene>
    <name evidence="7" type="primary">pgi</name>
    <name evidence="9" type="ORF">ENK01_00255</name>
</gene>
<dbReference type="UniPathway" id="UPA00109">
    <property type="reaction ID" value="UER00181"/>
</dbReference>
<dbReference type="PANTHER" id="PTHR11469">
    <property type="entry name" value="GLUCOSE-6-PHOSPHATE ISOMERASE"/>
    <property type="match status" value="1"/>
</dbReference>
<dbReference type="Pfam" id="PF00342">
    <property type="entry name" value="PGI"/>
    <property type="match status" value="1"/>
</dbReference>
<dbReference type="CDD" id="cd05016">
    <property type="entry name" value="SIS_PGI_2"/>
    <property type="match status" value="1"/>
</dbReference>
<feature type="active site" evidence="7">
    <location>
        <position position="359"/>
    </location>
</feature>
<evidence type="ECO:0000256" key="7">
    <source>
        <dbReference type="HAMAP-Rule" id="MF_00473"/>
    </source>
</evidence>
<dbReference type="InterPro" id="IPR023096">
    <property type="entry name" value="G6P_Isomerase_C"/>
</dbReference>
<dbReference type="EMBL" id="DROP01000017">
    <property type="protein sequence ID" value="HHI88357.1"/>
    <property type="molecule type" value="Genomic_DNA"/>
</dbReference>
<dbReference type="GO" id="GO:0051156">
    <property type="term" value="P:glucose 6-phosphate metabolic process"/>
    <property type="evidence" value="ECO:0007669"/>
    <property type="project" value="TreeGrafter"/>
</dbReference>
<dbReference type="InterPro" id="IPR046348">
    <property type="entry name" value="SIS_dom_sf"/>
</dbReference>
<organism evidence="9">
    <name type="scientific">Hellea balneolensis</name>
    <dbReference type="NCBI Taxonomy" id="287478"/>
    <lineage>
        <taxon>Bacteria</taxon>
        <taxon>Pseudomonadati</taxon>
        <taxon>Pseudomonadota</taxon>
        <taxon>Alphaproteobacteria</taxon>
        <taxon>Maricaulales</taxon>
        <taxon>Robiginitomaculaceae</taxon>
        <taxon>Hellea</taxon>
    </lineage>
</organism>
<comment type="caution">
    <text evidence="9">The sequence shown here is derived from an EMBL/GenBank/DDBJ whole genome shotgun (WGS) entry which is preliminary data.</text>
</comment>
<name>A0A7V5NW81_9PROT</name>
<dbReference type="NCBIfam" id="NF001211">
    <property type="entry name" value="PRK00179.1"/>
    <property type="match status" value="1"/>
</dbReference>
<accession>A0A7V5NW81</accession>
<dbReference type="PROSITE" id="PS00765">
    <property type="entry name" value="P_GLUCOSE_ISOMERASE_1"/>
    <property type="match status" value="1"/>
</dbReference>
<dbReference type="InterPro" id="IPR035482">
    <property type="entry name" value="SIS_PGI_2"/>
</dbReference>
<keyword evidence="3 7" id="KW-0312">Gluconeogenesis</keyword>
<comment type="subcellular location">
    <subcellularLocation>
        <location evidence="7">Cytoplasm</location>
    </subcellularLocation>
</comment>
<dbReference type="GO" id="GO:0048029">
    <property type="term" value="F:monosaccharide binding"/>
    <property type="evidence" value="ECO:0007669"/>
    <property type="project" value="TreeGrafter"/>
</dbReference>
<dbReference type="AlphaFoldDB" id="A0A7V5NW81"/>
<dbReference type="SUPFAM" id="SSF53697">
    <property type="entry name" value="SIS domain"/>
    <property type="match status" value="1"/>
</dbReference>
<dbReference type="GO" id="GO:0006094">
    <property type="term" value="P:gluconeogenesis"/>
    <property type="evidence" value="ECO:0007669"/>
    <property type="project" value="UniProtKB-UniRule"/>
</dbReference>
<reference evidence="9" key="1">
    <citation type="journal article" date="2020" name="mSystems">
        <title>Genome- and Community-Level Interaction Insights into Carbon Utilization and Element Cycling Functions of Hydrothermarchaeota in Hydrothermal Sediment.</title>
        <authorList>
            <person name="Zhou Z."/>
            <person name="Liu Y."/>
            <person name="Xu W."/>
            <person name="Pan J."/>
            <person name="Luo Z.H."/>
            <person name="Li M."/>
        </authorList>
    </citation>
    <scope>NUCLEOTIDE SEQUENCE [LARGE SCALE GENOMIC DNA]</scope>
    <source>
        <strain evidence="9">HyVt-538</strain>
    </source>
</reference>
<evidence type="ECO:0000256" key="5">
    <source>
        <dbReference type="ARBA" id="ARBA00023235"/>
    </source>
</evidence>
<feature type="active site" evidence="7">
    <location>
        <position position="468"/>
    </location>
</feature>
<keyword evidence="5 7" id="KW-0413">Isomerase</keyword>
<keyword evidence="4 7" id="KW-0324">Glycolysis</keyword>
<evidence type="ECO:0000256" key="1">
    <source>
        <dbReference type="ARBA" id="ARBA00004926"/>
    </source>
</evidence>
<feature type="active site" description="Proton donor" evidence="7">
    <location>
        <position position="329"/>
    </location>
</feature>
<dbReference type="Gene3D" id="3.40.50.10490">
    <property type="entry name" value="Glucose-6-phosphate isomerase like protein, domain 1"/>
    <property type="match status" value="2"/>
</dbReference>
<dbReference type="CDD" id="cd05015">
    <property type="entry name" value="SIS_PGI_1"/>
    <property type="match status" value="1"/>
</dbReference>
<dbReference type="HAMAP" id="MF_00473">
    <property type="entry name" value="G6P_isomerase"/>
    <property type="match status" value="1"/>
</dbReference>
<dbReference type="GO" id="GO:0004347">
    <property type="term" value="F:glucose-6-phosphate isomerase activity"/>
    <property type="evidence" value="ECO:0007669"/>
    <property type="project" value="UniProtKB-UniRule"/>
</dbReference>
<keyword evidence="7" id="KW-0963">Cytoplasm</keyword>
<dbReference type="GO" id="GO:0097367">
    <property type="term" value="F:carbohydrate derivative binding"/>
    <property type="evidence" value="ECO:0007669"/>
    <property type="project" value="InterPro"/>
</dbReference>
<dbReference type="Proteomes" id="UP000885806">
    <property type="component" value="Unassembled WGS sequence"/>
</dbReference>
<comment type="pathway">
    <text evidence="7">Carbohydrate biosynthesis; gluconeogenesis.</text>
</comment>
<dbReference type="InterPro" id="IPR001672">
    <property type="entry name" value="G6P_Isomerase"/>
</dbReference>
<dbReference type="InterPro" id="IPR018189">
    <property type="entry name" value="Phosphoglucose_isomerase_CS"/>
</dbReference>
<evidence type="ECO:0000256" key="6">
    <source>
        <dbReference type="ARBA" id="ARBA00029321"/>
    </source>
</evidence>
<evidence type="ECO:0000313" key="9">
    <source>
        <dbReference type="EMBL" id="HHI88357.1"/>
    </source>
</evidence>
<comment type="similarity">
    <text evidence="2 7 8">Belongs to the GPI family.</text>
</comment>
<dbReference type="GO" id="GO:0005829">
    <property type="term" value="C:cytosol"/>
    <property type="evidence" value="ECO:0007669"/>
    <property type="project" value="TreeGrafter"/>
</dbReference>
<dbReference type="PROSITE" id="PS00174">
    <property type="entry name" value="P_GLUCOSE_ISOMERASE_2"/>
    <property type="match status" value="1"/>
</dbReference>
<proteinExistence type="inferred from homology"/>
<dbReference type="Gene3D" id="1.10.1390.10">
    <property type="match status" value="1"/>
</dbReference>
<evidence type="ECO:0000256" key="2">
    <source>
        <dbReference type="ARBA" id="ARBA00006604"/>
    </source>
</evidence>
<dbReference type="PANTHER" id="PTHR11469:SF1">
    <property type="entry name" value="GLUCOSE-6-PHOSPHATE ISOMERASE"/>
    <property type="match status" value="1"/>
</dbReference>
<comment type="function">
    <text evidence="7">Catalyzes the reversible isomerization of glucose-6-phosphate to fructose-6-phosphate.</text>
</comment>